<dbReference type="eggNOG" id="COG0457">
    <property type="taxonomic scope" value="Bacteria"/>
</dbReference>
<dbReference type="SMART" id="SM00028">
    <property type="entry name" value="TPR"/>
    <property type="match status" value="3"/>
</dbReference>
<evidence type="ECO:0000313" key="2">
    <source>
        <dbReference type="EMBL" id="BAH75240.1"/>
    </source>
</evidence>
<dbReference type="HOGENOM" id="CLU_069326_2_0_7"/>
<dbReference type="STRING" id="573370.DMR_17490"/>
<dbReference type="PROSITE" id="PS50005">
    <property type="entry name" value="TPR"/>
    <property type="match status" value="1"/>
</dbReference>
<sequence>MLIFRIRLENPAISSTHTCLRWSNRPDPMDCIVSTDMTAVPEQDEEHDENPLAHCRILGVYSLVKAAGTGHGATTRTYEQKTLWFVRRTEDDEYVVQALNANSIPSGPLAVVTKGEFIKNYTPEVGYYEKRCLPFVDSLKKKLAQADKYLADDDLDAAEKEFCKALLLDEKHPKANIELGKIHMHKGDGKKLAAAMRRLMSNDAIFQEQERHLFNEFGISLRKEKHFTEAIAFYGKALEHNDADENLHFNIARALAESGHIDRAVSHLETALSLDPAFDAARKYRDFLAKNGAAGAVSEGGSPS</sequence>
<gene>
    <name evidence="2" type="ordered locus">DMR_17490</name>
</gene>
<dbReference type="Gene3D" id="1.25.40.10">
    <property type="entry name" value="Tetratricopeptide repeat domain"/>
    <property type="match status" value="2"/>
</dbReference>
<dbReference type="Proteomes" id="UP000009071">
    <property type="component" value="Chromosome"/>
</dbReference>
<organism evidence="2 3">
    <name type="scientific">Solidesulfovibrio magneticus (strain ATCC 700980 / DSM 13731 / RS-1)</name>
    <name type="common">Desulfovibrio magneticus</name>
    <dbReference type="NCBI Taxonomy" id="573370"/>
    <lineage>
        <taxon>Bacteria</taxon>
        <taxon>Pseudomonadati</taxon>
        <taxon>Thermodesulfobacteriota</taxon>
        <taxon>Desulfovibrionia</taxon>
        <taxon>Desulfovibrionales</taxon>
        <taxon>Desulfovibrionaceae</taxon>
        <taxon>Solidesulfovibrio</taxon>
    </lineage>
</organism>
<dbReference type="KEGG" id="dma:DMR_17490"/>
<dbReference type="AlphaFoldDB" id="C4XQ75"/>
<feature type="repeat" description="TPR" evidence="1">
    <location>
        <begin position="245"/>
        <end position="278"/>
    </location>
</feature>
<accession>C4XQ75</accession>
<reference evidence="2 3" key="1">
    <citation type="journal article" date="2009" name="Genome Res.">
        <title>Whole genome sequence of Desulfovibrio magneticus strain RS-1 revealed common gene clusters in magnetotactic bacteria.</title>
        <authorList>
            <person name="Nakazawa H."/>
            <person name="Arakaki A."/>
            <person name="Narita-Yamada S."/>
            <person name="Yashiro I."/>
            <person name="Jinno K."/>
            <person name="Aoki N."/>
            <person name="Tsuruyama A."/>
            <person name="Okamura Y."/>
            <person name="Tanikawa S."/>
            <person name="Fujita N."/>
            <person name="Takeyama H."/>
            <person name="Matsunaga T."/>
        </authorList>
    </citation>
    <scope>NUCLEOTIDE SEQUENCE [LARGE SCALE GENOMIC DNA]</scope>
    <source>
        <strain evidence="3">ATCC 700980 / DSM 13731 / RS-1</strain>
    </source>
</reference>
<protein>
    <submittedName>
        <fullName evidence="2">Uncharacterized protein</fullName>
    </submittedName>
</protein>
<dbReference type="InterPro" id="IPR019734">
    <property type="entry name" value="TPR_rpt"/>
</dbReference>
<evidence type="ECO:0000256" key="1">
    <source>
        <dbReference type="PROSITE-ProRule" id="PRU00339"/>
    </source>
</evidence>
<dbReference type="SUPFAM" id="SSF48452">
    <property type="entry name" value="TPR-like"/>
    <property type="match status" value="1"/>
</dbReference>
<keyword evidence="3" id="KW-1185">Reference proteome</keyword>
<name>C4XQ75_SOLM1</name>
<dbReference type="InterPro" id="IPR011990">
    <property type="entry name" value="TPR-like_helical_dom_sf"/>
</dbReference>
<dbReference type="Pfam" id="PF14559">
    <property type="entry name" value="TPR_19"/>
    <property type="match status" value="1"/>
</dbReference>
<keyword evidence="1" id="KW-0802">TPR repeat</keyword>
<dbReference type="EMBL" id="AP010904">
    <property type="protein sequence ID" value="BAH75240.1"/>
    <property type="molecule type" value="Genomic_DNA"/>
</dbReference>
<proteinExistence type="predicted"/>
<evidence type="ECO:0000313" key="3">
    <source>
        <dbReference type="Proteomes" id="UP000009071"/>
    </source>
</evidence>